<dbReference type="SMART" id="SM00248">
    <property type="entry name" value="ANK"/>
    <property type="match status" value="2"/>
</dbReference>
<dbReference type="OMA" id="NLELCDP"/>
<keyword evidence="2" id="KW-0677">Repeat</keyword>
<keyword evidence="3 4" id="KW-0040">ANK repeat</keyword>
<comment type="similarity">
    <text evidence="1">Belongs to the ankyrin SOCS box (ASB) family.</text>
</comment>
<feature type="region of interest" description="Disordered" evidence="5">
    <location>
        <begin position="1"/>
        <end position="34"/>
    </location>
</feature>
<sequence>MEEEEVDKNMENRGHNTPSTTTTTTTIPRGSVGSLLDTTSVSTCSKRSLHSSRQTLSDSKEFYKSAGCRWLRAVRLGDATTVKKMLEDKPELANYAPNYGPLALHMATVRSDRSIIVLLVSKGVDVDARDPAGYTSLQLAIRRGDPSLAHFLISHGANLELCDPDGRHITDYDEWSEEDQMAAEKLVYGKPLLRPKAHSFVGFPSSASIKSSNSIRPPRPSSTPDNSMLCESEHGMKRDKKRSSWKSFFEKTPIVKKFGSISKA</sequence>
<dbReference type="EMBL" id="DS268489">
    <property type="protein sequence ID" value="EFP11430.1"/>
    <property type="molecule type" value="Genomic_DNA"/>
</dbReference>
<dbReference type="GO" id="GO:0016567">
    <property type="term" value="P:protein ubiquitination"/>
    <property type="evidence" value="ECO:0007669"/>
    <property type="project" value="TreeGrafter"/>
</dbReference>
<protein>
    <submittedName>
        <fullName evidence="6">Uncharacterized protein</fullName>
    </submittedName>
</protein>
<feature type="region of interest" description="Disordered" evidence="5">
    <location>
        <begin position="207"/>
        <end position="244"/>
    </location>
</feature>
<dbReference type="SUPFAM" id="SSF48403">
    <property type="entry name" value="Ankyrin repeat"/>
    <property type="match status" value="1"/>
</dbReference>
<dbReference type="InterPro" id="IPR002110">
    <property type="entry name" value="Ankyrin_rpt"/>
</dbReference>
<evidence type="ECO:0000256" key="5">
    <source>
        <dbReference type="SAM" id="MobiDB-lite"/>
    </source>
</evidence>
<dbReference type="Pfam" id="PF12796">
    <property type="entry name" value="Ank_2"/>
    <property type="match status" value="1"/>
</dbReference>
<evidence type="ECO:0000313" key="6">
    <source>
        <dbReference type="EMBL" id="EFP11430.1"/>
    </source>
</evidence>
<evidence type="ECO:0000256" key="2">
    <source>
        <dbReference type="ARBA" id="ARBA00022737"/>
    </source>
</evidence>
<dbReference type="PROSITE" id="PS50297">
    <property type="entry name" value="ANK_REP_REGION"/>
    <property type="match status" value="2"/>
</dbReference>
<keyword evidence="7" id="KW-1185">Reference proteome</keyword>
<dbReference type="FunCoup" id="E3MX01">
    <property type="interactions" value="284"/>
</dbReference>
<dbReference type="Proteomes" id="UP000008281">
    <property type="component" value="Unassembled WGS sequence"/>
</dbReference>
<dbReference type="AlphaFoldDB" id="E3MX01"/>
<evidence type="ECO:0000256" key="1">
    <source>
        <dbReference type="ARBA" id="ARBA00005949"/>
    </source>
</evidence>
<evidence type="ECO:0000256" key="3">
    <source>
        <dbReference type="ARBA" id="ARBA00023043"/>
    </source>
</evidence>
<reference evidence="6" key="1">
    <citation type="submission" date="2007-07" db="EMBL/GenBank/DDBJ databases">
        <title>PCAP assembly of the Caenorhabditis remanei genome.</title>
        <authorList>
            <consortium name="The Caenorhabditis remanei Sequencing Consortium"/>
            <person name="Wilson R.K."/>
        </authorList>
    </citation>
    <scope>NUCLEOTIDE SEQUENCE [LARGE SCALE GENOMIC DNA]</scope>
    <source>
        <strain evidence="6">PB4641</strain>
    </source>
</reference>
<evidence type="ECO:0000256" key="4">
    <source>
        <dbReference type="PROSITE-ProRule" id="PRU00023"/>
    </source>
</evidence>
<dbReference type="InParanoid" id="E3MX01"/>
<dbReference type="FunFam" id="1.25.40.20:FF:000917">
    <property type="entry name" value="SoWAH (Drosophila) homolog"/>
    <property type="match status" value="1"/>
</dbReference>
<dbReference type="Gene3D" id="1.25.40.20">
    <property type="entry name" value="Ankyrin repeat-containing domain"/>
    <property type="match status" value="1"/>
</dbReference>
<evidence type="ECO:0000313" key="7">
    <source>
        <dbReference type="Proteomes" id="UP000008281"/>
    </source>
</evidence>
<dbReference type="PROSITE" id="PS50088">
    <property type="entry name" value="ANK_REPEAT"/>
    <property type="match status" value="2"/>
</dbReference>
<dbReference type="HOGENOM" id="CLU_984282_0_0_1"/>
<dbReference type="PANTHER" id="PTHR24136">
    <property type="entry name" value="SOWAH (DROSOPHILA) HOMOLOG"/>
    <property type="match status" value="1"/>
</dbReference>
<dbReference type="InterPro" id="IPR051573">
    <property type="entry name" value="Ankyrin-SOCS_box_domain"/>
</dbReference>
<feature type="repeat" description="ANK" evidence="4">
    <location>
        <begin position="99"/>
        <end position="131"/>
    </location>
</feature>
<proteinExistence type="inferred from homology"/>
<dbReference type="GO" id="GO:0045732">
    <property type="term" value="P:positive regulation of protein catabolic process"/>
    <property type="evidence" value="ECO:0007669"/>
    <property type="project" value="TreeGrafter"/>
</dbReference>
<gene>
    <name evidence="6" type="ORF">CRE_09685</name>
</gene>
<accession>E3MX01</accession>
<name>E3MX01_CAERE</name>
<dbReference type="STRING" id="31234.E3MX01"/>
<feature type="repeat" description="ANK" evidence="4">
    <location>
        <begin position="132"/>
        <end position="164"/>
    </location>
</feature>
<dbReference type="eggNOG" id="ENOG502TGTB">
    <property type="taxonomic scope" value="Eukaryota"/>
</dbReference>
<feature type="compositionally biased region" description="Low complexity" evidence="5">
    <location>
        <begin position="207"/>
        <end position="216"/>
    </location>
</feature>
<dbReference type="InterPro" id="IPR036770">
    <property type="entry name" value="Ankyrin_rpt-contain_sf"/>
</dbReference>
<organism evidence="7">
    <name type="scientific">Caenorhabditis remanei</name>
    <name type="common">Caenorhabditis vulgaris</name>
    <dbReference type="NCBI Taxonomy" id="31234"/>
    <lineage>
        <taxon>Eukaryota</taxon>
        <taxon>Metazoa</taxon>
        <taxon>Ecdysozoa</taxon>
        <taxon>Nematoda</taxon>
        <taxon>Chromadorea</taxon>
        <taxon>Rhabditida</taxon>
        <taxon>Rhabditina</taxon>
        <taxon>Rhabditomorpha</taxon>
        <taxon>Rhabditoidea</taxon>
        <taxon>Rhabditidae</taxon>
        <taxon>Peloderinae</taxon>
        <taxon>Caenorhabditis</taxon>
    </lineage>
</organism>
<dbReference type="OrthoDB" id="71307at2759"/>
<dbReference type="PANTHER" id="PTHR24136:SF15">
    <property type="entry name" value="ANK_REP_REGION DOMAIN-CONTAINING PROTEIN"/>
    <property type="match status" value="1"/>
</dbReference>